<dbReference type="PANTHER" id="PTHR17985:SF8">
    <property type="entry name" value="TRANSPORT AND GOLGI ORGANIZATION PROTEIN 2 HOMOLOG"/>
    <property type="match status" value="1"/>
</dbReference>
<sequence length="255" mass="29255">MCLILFAYKYHPNYPLIIAANRDEFYSRPTSPAHYWSDQPDILAGRDLKELGTWMGITVHGRFAALTNYRDPSQHTVNPLSRGHLVANYLKNQQSPQEYLEDICKQADQYNGFNLLVGDLHSLWYYGNKQGQVHPIVPGVHGLCNHLLNTPWPKLEKGRQQLIQCLTKEEVCEDDLWHILTNEEKAADDLLPNTGVGLDLERTLSPIFIASPEYGTRSSTLLLIRQDGWVTFAERKYHSSQSSWQDSTYNLQLKL</sequence>
<dbReference type="RefSeq" id="WP_090933585.1">
    <property type="nucleotide sequence ID" value="NZ_FOTS01000007.1"/>
</dbReference>
<accession>A0A1I4I8M5</accession>
<dbReference type="Pfam" id="PF05742">
    <property type="entry name" value="TANGO2"/>
    <property type="match status" value="1"/>
</dbReference>
<organism evidence="1 2">
    <name type="scientific">Pelosinus propionicus DSM 13327</name>
    <dbReference type="NCBI Taxonomy" id="1123291"/>
    <lineage>
        <taxon>Bacteria</taxon>
        <taxon>Bacillati</taxon>
        <taxon>Bacillota</taxon>
        <taxon>Negativicutes</taxon>
        <taxon>Selenomonadales</taxon>
        <taxon>Sporomusaceae</taxon>
        <taxon>Pelosinus</taxon>
    </lineage>
</organism>
<dbReference type="STRING" id="1123291.SAMN04490355_100749"/>
<protein>
    <submittedName>
        <fullName evidence="1">Uncharacterized conserved protein, contains NRDE domain</fullName>
    </submittedName>
</protein>
<proteinExistence type="predicted"/>
<keyword evidence="2" id="KW-1185">Reference proteome</keyword>
<gene>
    <name evidence="1" type="ORF">SAMN04490355_100749</name>
</gene>
<dbReference type="PANTHER" id="PTHR17985">
    <property type="entry name" value="SER/THR-RICH PROTEIN T10 IN DGCR REGION"/>
    <property type="match status" value="1"/>
</dbReference>
<dbReference type="AlphaFoldDB" id="A0A1I4I8M5"/>
<dbReference type="EMBL" id="FOTS01000007">
    <property type="protein sequence ID" value="SFL50739.1"/>
    <property type="molecule type" value="Genomic_DNA"/>
</dbReference>
<dbReference type="Proteomes" id="UP000199520">
    <property type="component" value="Unassembled WGS sequence"/>
</dbReference>
<dbReference type="InterPro" id="IPR008551">
    <property type="entry name" value="TANGO2"/>
</dbReference>
<name>A0A1I4I8M5_9FIRM</name>
<reference evidence="2" key="1">
    <citation type="submission" date="2016-10" db="EMBL/GenBank/DDBJ databases">
        <authorList>
            <person name="Varghese N."/>
            <person name="Submissions S."/>
        </authorList>
    </citation>
    <scope>NUCLEOTIDE SEQUENCE [LARGE SCALE GENOMIC DNA]</scope>
    <source>
        <strain evidence="2">DSM 13327</strain>
    </source>
</reference>
<dbReference type="OrthoDB" id="4380123at2"/>
<evidence type="ECO:0000313" key="1">
    <source>
        <dbReference type="EMBL" id="SFL50739.1"/>
    </source>
</evidence>
<evidence type="ECO:0000313" key="2">
    <source>
        <dbReference type="Proteomes" id="UP000199520"/>
    </source>
</evidence>